<evidence type="ECO:0000259" key="18">
    <source>
        <dbReference type="PROSITE" id="PS50109"/>
    </source>
</evidence>
<evidence type="ECO:0000256" key="15">
    <source>
        <dbReference type="PROSITE-ProRule" id="PRU00110"/>
    </source>
</evidence>
<keyword evidence="13" id="KW-0902">Two-component regulatory system</keyword>
<evidence type="ECO:0000259" key="21">
    <source>
        <dbReference type="PROSITE" id="PS50894"/>
    </source>
</evidence>
<dbReference type="CDD" id="cd00082">
    <property type="entry name" value="HisKA"/>
    <property type="match status" value="1"/>
</dbReference>
<organism evidence="22 23">
    <name type="scientific">Hyphomonas beringensis</name>
    <dbReference type="NCBI Taxonomy" id="1280946"/>
    <lineage>
        <taxon>Bacteria</taxon>
        <taxon>Pseudomonadati</taxon>
        <taxon>Pseudomonadota</taxon>
        <taxon>Alphaproteobacteria</taxon>
        <taxon>Hyphomonadales</taxon>
        <taxon>Hyphomonadaceae</taxon>
        <taxon>Hyphomonas</taxon>
    </lineage>
</organism>
<dbReference type="CDD" id="cd17546">
    <property type="entry name" value="REC_hyHK_CKI1_RcsC-like"/>
    <property type="match status" value="1"/>
</dbReference>
<dbReference type="SUPFAM" id="SSF55785">
    <property type="entry name" value="PYP-like sensor domain (PAS domain)"/>
    <property type="match status" value="2"/>
</dbReference>
<dbReference type="Pfam" id="PF00512">
    <property type="entry name" value="HisKA"/>
    <property type="match status" value="1"/>
</dbReference>
<dbReference type="PRINTS" id="PR00344">
    <property type="entry name" value="BCTRLSENSOR"/>
</dbReference>
<dbReference type="InterPro" id="IPR003594">
    <property type="entry name" value="HATPase_dom"/>
</dbReference>
<dbReference type="InterPro" id="IPR003661">
    <property type="entry name" value="HisK_dim/P_dom"/>
</dbReference>
<dbReference type="PROSITE" id="PS50110">
    <property type="entry name" value="RESPONSE_REGULATORY"/>
    <property type="match status" value="1"/>
</dbReference>
<dbReference type="GO" id="GO:0009927">
    <property type="term" value="F:histidine phosphotransfer kinase activity"/>
    <property type="evidence" value="ECO:0007669"/>
    <property type="project" value="TreeGrafter"/>
</dbReference>
<feature type="transmembrane region" description="Helical" evidence="17">
    <location>
        <begin position="160"/>
        <end position="180"/>
    </location>
</feature>
<dbReference type="PROSITE" id="PS50113">
    <property type="entry name" value="PAC"/>
    <property type="match status" value="2"/>
</dbReference>
<evidence type="ECO:0000313" key="23">
    <source>
        <dbReference type="Proteomes" id="UP000027037"/>
    </source>
</evidence>
<keyword evidence="10" id="KW-0418">Kinase</keyword>
<dbReference type="InterPro" id="IPR035965">
    <property type="entry name" value="PAS-like_dom_sf"/>
</dbReference>
<dbReference type="SMART" id="SM00387">
    <property type="entry name" value="HATPase_c"/>
    <property type="match status" value="1"/>
</dbReference>
<dbReference type="eggNOG" id="COG2205">
    <property type="taxonomic scope" value="Bacteria"/>
</dbReference>
<dbReference type="Gene3D" id="1.20.120.160">
    <property type="entry name" value="HPT domain"/>
    <property type="match status" value="1"/>
</dbReference>
<reference evidence="22 23" key="1">
    <citation type="journal article" date="2014" name="Antonie Van Leeuwenhoek">
        <title>Hyphomonas beringensis sp. nov. and Hyphomonas chukchiensis sp. nov., isolated from surface seawater of the Bering Sea and Chukchi Sea.</title>
        <authorList>
            <person name="Li C."/>
            <person name="Lai Q."/>
            <person name="Li G."/>
            <person name="Dong C."/>
            <person name="Wang J."/>
            <person name="Liao Y."/>
            <person name="Shao Z."/>
        </authorList>
    </citation>
    <scope>NUCLEOTIDE SEQUENCE [LARGE SCALE GENOMIC DNA]</scope>
    <source>
        <strain evidence="22 23">25B14_1</strain>
    </source>
</reference>
<dbReference type="SMART" id="SM00448">
    <property type="entry name" value="REC"/>
    <property type="match status" value="1"/>
</dbReference>
<dbReference type="PANTHER" id="PTHR43047:SF72">
    <property type="entry name" value="OSMOSENSING HISTIDINE PROTEIN KINASE SLN1"/>
    <property type="match status" value="1"/>
</dbReference>
<dbReference type="STRING" id="1280946.HY29_04045"/>
<dbReference type="Gene3D" id="3.40.50.2300">
    <property type="match status" value="1"/>
</dbReference>
<keyword evidence="8 17" id="KW-0812">Transmembrane</keyword>
<dbReference type="InterPro" id="IPR007895">
    <property type="entry name" value="MASE1"/>
</dbReference>
<dbReference type="FunFam" id="1.10.287.130:FF:000004">
    <property type="entry name" value="Ethylene receptor 1"/>
    <property type="match status" value="1"/>
</dbReference>
<dbReference type="Pfam" id="PF08447">
    <property type="entry name" value="PAS_3"/>
    <property type="match status" value="2"/>
</dbReference>
<dbReference type="CDD" id="cd00130">
    <property type="entry name" value="PAS"/>
    <property type="match status" value="1"/>
</dbReference>
<keyword evidence="14 17" id="KW-0472">Membrane</keyword>
<dbReference type="SUPFAM" id="SSF55874">
    <property type="entry name" value="ATPase domain of HSP90 chaperone/DNA topoisomerase II/histidine kinase"/>
    <property type="match status" value="1"/>
</dbReference>
<evidence type="ECO:0000256" key="10">
    <source>
        <dbReference type="ARBA" id="ARBA00022777"/>
    </source>
</evidence>
<evidence type="ECO:0000256" key="16">
    <source>
        <dbReference type="PROSITE-ProRule" id="PRU00169"/>
    </source>
</evidence>
<dbReference type="SUPFAM" id="SSF52172">
    <property type="entry name" value="CheY-like"/>
    <property type="match status" value="1"/>
</dbReference>
<dbReference type="Gene3D" id="1.10.287.130">
    <property type="match status" value="1"/>
</dbReference>
<feature type="domain" description="PAC" evidence="20">
    <location>
        <begin position="523"/>
        <end position="575"/>
    </location>
</feature>
<dbReference type="InterPro" id="IPR011006">
    <property type="entry name" value="CheY-like_superfamily"/>
</dbReference>
<dbReference type="Proteomes" id="UP000027037">
    <property type="component" value="Unassembled WGS sequence"/>
</dbReference>
<dbReference type="Gene3D" id="3.30.450.20">
    <property type="entry name" value="PAS domain"/>
    <property type="match status" value="2"/>
</dbReference>
<dbReference type="InterPro" id="IPR008207">
    <property type="entry name" value="Sig_transdc_His_kin_Hpt_dom"/>
</dbReference>
<feature type="domain" description="HPt" evidence="21">
    <location>
        <begin position="965"/>
        <end position="1058"/>
    </location>
</feature>
<gene>
    <name evidence="22" type="ORF">HY29_04045</name>
</gene>
<accession>A0A062U6M8</accession>
<comment type="catalytic activity">
    <reaction evidence="1">
        <text>ATP + protein L-histidine = ADP + protein N-phospho-L-histidine.</text>
        <dbReference type="EC" id="2.7.13.3"/>
    </reaction>
</comment>
<dbReference type="SMART" id="SM00086">
    <property type="entry name" value="PAC"/>
    <property type="match status" value="2"/>
</dbReference>
<dbReference type="Pfam" id="PF01627">
    <property type="entry name" value="Hpt"/>
    <property type="match status" value="1"/>
</dbReference>
<dbReference type="PANTHER" id="PTHR43047">
    <property type="entry name" value="TWO-COMPONENT HISTIDINE PROTEIN KINASE"/>
    <property type="match status" value="1"/>
</dbReference>
<dbReference type="GO" id="GO:0005524">
    <property type="term" value="F:ATP binding"/>
    <property type="evidence" value="ECO:0007669"/>
    <property type="project" value="UniProtKB-KW"/>
</dbReference>
<evidence type="ECO:0000256" key="1">
    <source>
        <dbReference type="ARBA" id="ARBA00000085"/>
    </source>
</evidence>
<keyword evidence="11" id="KW-0067">ATP-binding</keyword>
<feature type="modified residue" description="4-aspartylphosphate" evidence="16">
    <location>
        <position position="877"/>
    </location>
</feature>
<dbReference type="InterPro" id="IPR036641">
    <property type="entry name" value="HPT_dom_sf"/>
</dbReference>
<feature type="transmembrane region" description="Helical" evidence="17">
    <location>
        <begin position="242"/>
        <end position="262"/>
    </location>
</feature>
<evidence type="ECO:0000256" key="12">
    <source>
        <dbReference type="ARBA" id="ARBA00022989"/>
    </source>
</evidence>
<evidence type="ECO:0000256" key="14">
    <source>
        <dbReference type="ARBA" id="ARBA00023136"/>
    </source>
</evidence>
<evidence type="ECO:0000256" key="9">
    <source>
        <dbReference type="ARBA" id="ARBA00022741"/>
    </source>
</evidence>
<dbReference type="InterPro" id="IPR000014">
    <property type="entry name" value="PAS"/>
</dbReference>
<dbReference type="Pfam" id="PF02518">
    <property type="entry name" value="HATPase_c"/>
    <property type="match status" value="1"/>
</dbReference>
<dbReference type="EMBL" id="AWFF01000054">
    <property type="protein sequence ID" value="KCZ53403.1"/>
    <property type="molecule type" value="Genomic_DNA"/>
</dbReference>
<feature type="domain" description="PAC" evidence="20">
    <location>
        <begin position="394"/>
        <end position="447"/>
    </location>
</feature>
<dbReference type="InterPro" id="IPR036890">
    <property type="entry name" value="HATPase_C_sf"/>
</dbReference>
<proteinExistence type="predicted"/>
<dbReference type="EC" id="2.7.13.3" evidence="3"/>
<dbReference type="Pfam" id="PF05231">
    <property type="entry name" value="MASE1"/>
    <property type="match status" value="1"/>
</dbReference>
<evidence type="ECO:0000256" key="3">
    <source>
        <dbReference type="ARBA" id="ARBA00012438"/>
    </source>
</evidence>
<dbReference type="InterPro" id="IPR013655">
    <property type="entry name" value="PAS_fold_3"/>
</dbReference>
<keyword evidence="12 17" id="KW-1133">Transmembrane helix</keyword>
<dbReference type="SMART" id="SM00091">
    <property type="entry name" value="PAS"/>
    <property type="match status" value="1"/>
</dbReference>
<dbReference type="PATRIC" id="fig|1280946.3.peg.2718"/>
<evidence type="ECO:0000256" key="6">
    <source>
        <dbReference type="ARBA" id="ARBA00022553"/>
    </source>
</evidence>
<evidence type="ECO:0000256" key="8">
    <source>
        <dbReference type="ARBA" id="ARBA00022692"/>
    </source>
</evidence>
<dbReference type="SMART" id="SM00388">
    <property type="entry name" value="HisKA"/>
    <property type="match status" value="1"/>
</dbReference>
<dbReference type="SUPFAM" id="SSF47226">
    <property type="entry name" value="Histidine-containing phosphotransfer domain, HPT domain"/>
    <property type="match status" value="1"/>
</dbReference>
<keyword evidence="9" id="KW-0547">Nucleotide-binding</keyword>
<evidence type="ECO:0000313" key="22">
    <source>
        <dbReference type="EMBL" id="KCZ53403.1"/>
    </source>
</evidence>
<feature type="transmembrane region" description="Helical" evidence="17">
    <location>
        <begin position="20"/>
        <end position="39"/>
    </location>
</feature>
<dbReference type="Gene3D" id="3.30.565.10">
    <property type="entry name" value="Histidine kinase-like ATPase, C-terminal domain"/>
    <property type="match status" value="1"/>
</dbReference>
<dbReference type="PROSITE" id="PS50894">
    <property type="entry name" value="HPT"/>
    <property type="match status" value="1"/>
</dbReference>
<dbReference type="InterPro" id="IPR001789">
    <property type="entry name" value="Sig_transdc_resp-reg_receiver"/>
</dbReference>
<feature type="transmembrane region" description="Helical" evidence="17">
    <location>
        <begin position="192"/>
        <end position="212"/>
    </location>
</feature>
<comment type="subcellular location">
    <subcellularLocation>
        <location evidence="2">Cell inner membrane</location>
        <topology evidence="2">Multi-pass membrane protein</topology>
    </subcellularLocation>
</comment>
<dbReference type="InterPro" id="IPR036097">
    <property type="entry name" value="HisK_dim/P_sf"/>
</dbReference>
<dbReference type="GO" id="GO:0005886">
    <property type="term" value="C:plasma membrane"/>
    <property type="evidence" value="ECO:0007669"/>
    <property type="project" value="UniProtKB-SubCell"/>
</dbReference>
<feature type="domain" description="Response regulatory" evidence="19">
    <location>
        <begin position="827"/>
        <end position="945"/>
    </location>
</feature>
<dbReference type="InterPro" id="IPR005467">
    <property type="entry name" value="His_kinase_dom"/>
</dbReference>
<evidence type="ECO:0000256" key="7">
    <source>
        <dbReference type="ARBA" id="ARBA00022679"/>
    </source>
</evidence>
<evidence type="ECO:0000256" key="11">
    <source>
        <dbReference type="ARBA" id="ARBA00022840"/>
    </source>
</evidence>
<dbReference type="Gene3D" id="2.10.70.100">
    <property type="match status" value="1"/>
</dbReference>
<evidence type="ECO:0000256" key="17">
    <source>
        <dbReference type="SAM" id="Phobius"/>
    </source>
</evidence>
<dbReference type="GO" id="GO:0000155">
    <property type="term" value="F:phosphorelay sensor kinase activity"/>
    <property type="evidence" value="ECO:0007669"/>
    <property type="project" value="InterPro"/>
</dbReference>
<protein>
    <recommendedName>
        <fullName evidence="3">histidine kinase</fullName>
        <ecNumber evidence="3">2.7.13.3</ecNumber>
    </recommendedName>
</protein>
<evidence type="ECO:0000256" key="4">
    <source>
        <dbReference type="ARBA" id="ARBA00022475"/>
    </source>
</evidence>
<dbReference type="PROSITE" id="PS50109">
    <property type="entry name" value="HIS_KIN"/>
    <property type="match status" value="1"/>
</dbReference>
<feature type="domain" description="Histidine kinase" evidence="18">
    <location>
        <begin position="593"/>
        <end position="806"/>
    </location>
</feature>
<keyword evidence="7" id="KW-0808">Transferase</keyword>
<name>A0A062U6M8_9PROT</name>
<keyword evidence="23" id="KW-1185">Reference proteome</keyword>
<dbReference type="NCBIfam" id="TIGR00229">
    <property type="entry name" value="sensory_box"/>
    <property type="match status" value="2"/>
</dbReference>
<feature type="transmembrane region" description="Helical" evidence="17">
    <location>
        <begin position="122"/>
        <end position="148"/>
    </location>
</feature>
<dbReference type="FunFam" id="3.30.565.10:FF:000010">
    <property type="entry name" value="Sensor histidine kinase RcsC"/>
    <property type="match status" value="1"/>
</dbReference>
<dbReference type="Pfam" id="PF00072">
    <property type="entry name" value="Response_reg"/>
    <property type="match status" value="1"/>
</dbReference>
<dbReference type="AlphaFoldDB" id="A0A062U6M8"/>
<dbReference type="InterPro" id="IPR000700">
    <property type="entry name" value="PAS-assoc_C"/>
</dbReference>
<dbReference type="SUPFAM" id="SSF47384">
    <property type="entry name" value="Homodimeric domain of signal transducing histidine kinase"/>
    <property type="match status" value="1"/>
</dbReference>
<keyword evidence="5" id="KW-0997">Cell inner membrane</keyword>
<comment type="caution">
    <text evidence="22">The sequence shown here is derived from an EMBL/GenBank/DDBJ whole genome shotgun (WGS) entry which is preliminary data.</text>
</comment>
<evidence type="ECO:0000256" key="5">
    <source>
        <dbReference type="ARBA" id="ARBA00022519"/>
    </source>
</evidence>
<feature type="transmembrane region" description="Helical" evidence="17">
    <location>
        <begin position="274"/>
        <end position="293"/>
    </location>
</feature>
<evidence type="ECO:0000259" key="20">
    <source>
        <dbReference type="PROSITE" id="PS50113"/>
    </source>
</evidence>
<dbReference type="InterPro" id="IPR001610">
    <property type="entry name" value="PAC"/>
</dbReference>
<keyword evidence="6 16" id="KW-0597">Phosphoprotein</keyword>
<sequence>MFSRFGQAAAVLPRPVYSVLKCLCVASMVFLLAYTAIRYTNGDGRIAAIWPVNAVLIVLVLRHHRVQWPRLLLAMTVGLVAANTVIGDDFLRAIYLSAANTLEVLIVSAAMKYRKRIKLISLMGIVTLVVAALVACIASTALATIGLYTSSHVISFGTAAMWFAADFLGIMLVVPVLWSLTDPSVKHITGTSRLQTFIEYAIVCGITLFVFAQTKYPFLFLVPPALVLLSFSGGVKGAAGGLLAVTAISIPFTFADSGPIGLMSADLATRVLTLQVFLAANSVLALSVGAAAADRRRIFLQMERSRERLRAKNIQQKEMISKAQLAERMAGLGHWALDAKTQQVSWSPEVYAIHGVTDENFNPAYDDAVSFYIPEDREMVSSMVANGIENAEGWEFHATLKRRSDGALRQVHSIADCITDENGEVVRVIGVFRDVTDEQKLLQALSESEAQYRVLADHSTDIIVRFGLDGVITYASPSCKVLGITPEQAIGMRTVDFAIQEDRDYAEDITTELFEKGRQELTARREVRVRNAEGQIIWLEGSPRVINGPDGTPEAVISTFRDVTDRKEREKALAEARIEAEKAGHAKTEFLSHMSHEIRTPLNGILGFAQLLSQTDMDDQQRVYLDKTVSAGRMLREIVNDILDFSKISAGKLVLDQTSVNLKSLIGEVVGIVDAGREDKTASISYDVPDLSIKSDDVRLKQILTNLVGNAAKFTRQGSIQVKARKENALLVIEVTDTGEGIAAKQLEKVFESFQQADNSTTRRFGGTGLGLSISRSLARQLDGDLVLESELGVGTTARLTLPFVEGDRLETETDVAEAGGKTAALKILAVDDVEMNLELLEFGLTKAGHEVVTSNCAEQAIDLLVQEGDFDLVLMDIQMPEMDGVTATRMIRVLPQPVCDTPIIALSANVLPEDVSRYLEAGMSAHFAKPVDLEELDGFIRKTMKKHSAACPASAPEEAAKDPYAELAERYRVYLSGVAMEFLEIMEKDDQEETLQEVYRIAHSIAGAAGSFGFDDVSEAAFALEAAAKKLIGTGQYSEEFISEVKNFMQTTEKAAA</sequence>
<dbReference type="InterPro" id="IPR004358">
    <property type="entry name" value="Sig_transdc_His_kin-like_C"/>
</dbReference>
<evidence type="ECO:0000256" key="2">
    <source>
        <dbReference type="ARBA" id="ARBA00004429"/>
    </source>
</evidence>
<feature type="modified residue" description="Phosphohistidine" evidence="15">
    <location>
        <position position="1004"/>
    </location>
</feature>
<evidence type="ECO:0000259" key="19">
    <source>
        <dbReference type="PROSITE" id="PS50110"/>
    </source>
</evidence>
<evidence type="ECO:0000256" key="13">
    <source>
        <dbReference type="ARBA" id="ARBA00023012"/>
    </source>
</evidence>
<keyword evidence="4" id="KW-1003">Cell membrane</keyword>
<dbReference type="CDD" id="cd16922">
    <property type="entry name" value="HATPase_EvgS-ArcB-TorS-like"/>
    <property type="match status" value="1"/>
</dbReference>